<proteinExistence type="predicted"/>
<keyword evidence="1" id="KW-1133">Transmembrane helix</keyword>
<name>A0ABV8A7D1_9DEIO</name>
<gene>
    <name evidence="2" type="ORF">ACFOPQ_12650</name>
</gene>
<accession>A0ABV8A7D1</accession>
<sequence length="111" mass="11884">MLIALGTLAFLLEVTALIAVARWGWQTGQSPLMRWLLAILVPLTFMVFWGVFLSPKANVALPNHLKSALQLLVFALAAWAAAQVWGRTVAITFLLAAAATLLLAQLSGGQS</sequence>
<protein>
    <submittedName>
        <fullName evidence="2">YrdB family protein</fullName>
    </submittedName>
</protein>
<keyword evidence="1" id="KW-0472">Membrane</keyword>
<feature type="transmembrane region" description="Helical" evidence="1">
    <location>
        <begin position="32"/>
        <end position="53"/>
    </location>
</feature>
<dbReference type="Pfam" id="PF10823">
    <property type="entry name" value="DUF2568"/>
    <property type="match status" value="1"/>
</dbReference>
<keyword evidence="1" id="KW-0812">Transmembrane</keyword>
<comment type="caution">
    <text evidence="2">The sequence shown here is derived from an EMBL/GenBank/DDBJ whole genome shotgun (WGS) entry which is preliminary data.</text>
</comment>
<dbReference type="Proteomes" id="UP001595748">
    <property type="component" value="Unassembled WGS sequence"/>
</dbReference>
<reference evidence="3" key="1">
    <citation type="journal article" date="2019" name="Int. J. Syst. Evol. Microbiol.">
        <title>The Global Catalogue of Microorganisms (GCM) 10K type strain sequencing project: providing services to taxonomists for standard genome sequencing and annotation.</title>
        <authorList>
            <consortium name="The Broad Institute Genomics Platform"/>
            <consortium name="The Broad Institute Genome Sequencing Center for Infectious Disease"/>
            <person name="Wu L."/>
            <person name="Ma J."/>
        </authorList>
    </citation>
    <scope>NUCLEOTIDE SEQUENCE [LARGE SCALE GENOMIC DNA]</scope>
    <source>
        <strain evidence="3">CCTCC AB 2013263</strain>
    </source>
</reference>
<evidence type="ECO:0000313" key="3">
    <source>
        <dbReference type="Proteomes" id="UP001595748"/>
    </source>
</evidence>
<evidence type="ECO:0000313" key="2">
    <source>
        <dbReference type="EMBL" id="MFC3861609.1"/>
    </source>
</evidence>
<dbReference type="EMBL" id="JBHRZF010000151">
    <property type="protein sequence ID" value="MFC3861609.1"/>
    <property type="molecule type" value="Genomic_DNA"/>
</dbReference>
<feature type="transmembrane region" description="Helical" evidence="1">
    <location>
        <begin position="88"/>
        <end position="106"/>
    </location>
</feature>
<evidence type="ECO:0000256" key="1">
    <source>
        <dbReference type="SAM" id="Phobius"/>
    </source>
</evidence>
<dbReference type="InterPro" id="IPR021214">
    <property type="entry name" value="DUF2568"/>
</dbReference>
<dbReference type="RefSeq" id="WP_380078679.1">
    <property type="nucleotide sequence ID" value="NZ_JBHRZF010000151.1"/>
</dbReference>
<keyword evidence="3" id="KW-1185">Reference proteome</keyword>
<organism evidence="2 3">
    <name type="scientific">Deinococcus antarcticus</name>
    <dbReference type="NCBI Taxonomy" id="1298767"/>
    <lineage>
        <taxon>Bacteria</taxon>
        <taxon>Thermotogati</taxon>
        <taxon>Deinococcota</taxon>
        <taxon>Deinococci</taxon>
        <taxon>Deinococcales</taxon>
        <taxon>Deinococcaceae</taxon>
        <taxon>Deinococcus</taxon>
    </lineage>
</organism>